<evidence type="ECO:0000256" key="7">
    <source>
        <dbReference type="SAM" id="Phobius"/>
    </source>
</evidence>
<evidence type="ECO:0000256" key="3">
    <source>
        <dbReference type="ARBA" id="ARBA00022692"/>
    </source>
</evidence>
<feature type="transmembrane region" description="Helical" evidence="7">
    <location>
        <begin position="491"/>
        <end position="513"/>
    </location>
</feature>
<dbReference type="Gene3D" id="1.20.1250.20">
    <property type="entry name" value="MFS general substrate transporter like domains"/>
    <property type="match status" value="2"/>
</dbReference>
<dbReference type="InParanoid" id="A0A1Y1UF43"/>
<feature type="transmembrane region" description="Helical" evidence="7">
    <location>
        <begin position="587"/>
        <end position="606"/>
    </location>
</feature>
<evidence type="ECO:0000313" key="10">
    <source>
        <dbReference type="Proteomes" id="UP000193218"/>
    </source>
</evidence>
<dbReference type="InterPro" id="IPR020846">
    <property type="entry name" value="MFS_dom"/>
</dbReference>
<evidence type="ECO:0000313" key="9">
    <source>
        <dbReference type="EMBL" id="ORX36134.1"/>
    </source>
</evidence>
<evidence type="ECO:0000256" key="4">
    <source>
        <dbReference type="ARBA" id="ARBA00022989"/>
    </source>
</evidence>
<feature type="transmembrane region" description="Helical" evidence="7">
    <location>
        <begin position="564"/>
        <end position="581"/>
    </location>
</feature>
<proteinExistence type="predicted"/>
<dbReference type="InterPro" id="IPR011701">
    <property type="entry name" value="MFS"/>
</dbReference>
<dbReference type="GO" id="GO:0022857">
    <property type="term" value="F:transmembrane transporter activity"/>
    <property type="evidence" value="ECO:0007669"/>
    <property type="project" value="InterPro"/>
</dbReference>
<feature type="transmembrane region" description="Helical" evidence="7">
    <location>
        <begin position="260"/>
        <end position="282"/>
    </location>
</feature>
<dbReference type="Pfam" id="PF07690">
    <property type="entry name" value="MFS_1"/>
    <property type="match status" value="1"/>
</dbReference>
<accession>A0A1Y1UF43</accession>
<feature type="transmembrane region" description="Helical" evidence="7">
    <location>
        <begin position="627"/>
        <end position="646"/>
    </location>
</feature>
<feature type="domain" description="Major facilitator superfamily (MFS) profile" evidence="8">
    <location>
        <begin position="94"/>
        <end position="674"/>
    </location>
</feature>
<feature type="compositionally biased region" description="Acidic residues" evidence="6">
    <location>
        <begin position="44"/>
        <end position="54"/>
    </location>
</feature>
<dbReference type="Proteomes" id="UP000193218">
    <property type="component" value="Unassembled WGS sequence"/>
</dbReference>
<comment type="subcellular location">
    <subcellularLocation>
        <location evidence="1">Membrane</location>
        <topology evidence="1">Multi-pass membrane protein</topology>
    </subcellularLocation>
</comment>
<dbReference type="InterPro" id="IPR005828">
    <property type="entry name" value="MFS_sugar_transport-like"/>
</dbReference>
<dbReference type="OrthoDB" id="3936150at2759"/>
<feature type="region of interest" description="Disordered" evidence="6">
    <location>
        <begin position="1"/>
        <end position="54"/>
    </location>
</feature>
<keyword evidence="2" id="KW-0813">Transport</keyword>
<comment type="caution">
    <text evidence="9">The sequence shown here is derived from an EMBL/GenBank/DDBJ whole genome shotgun (WGS) entry which is preliminary data.</text>
</comment>
<feature type="transmembrane region" description="Helical" evidence="7">
    <location>
        <begin position="533"/>
        <end position="552"/>
    </location>
</feature>
<evidence type="ECO:0000256" key="1">
    <source>
        <dbReference type="ARBA" id="ARBA00004141"/>
    </source>
</evidence>
<dbReference type="GeneID" id="33558126"/>
<feature type="compositionally biased region" description="Low complexity" evidence="6">
    <location>
        <begin position="378"/>
        <end position="391"/>
    </location>
</feature>
<dbReference type="PANTHER" id="PTHR23511:SF5">
    <property type="entry name" value="MAJOR FACILITATOR-TYPE TRANSPORTER HXNZ-RELATED"/>
    <property type="match status" value="1"/>
</dbReference>
<evidence type="ECO:0000256" key="5">
    <source>
        <dbReference type="ARBA" id="ARBA00023136"/>
    </source>
</evidence>
<keyword evidence="4 7" id="KW-1133">Transmembrane helix</keyword>
<organism evidence="9 10">
    <name type="scientific">Kockovaella imperatae</name>
    <dbReference type="NCBI Taxonomy" id="4999"/>
    <lineage>
        <taxon>Eukaryota</taxon>
        <taxon>Fungi</taxon>
        <taxon>Dikarya</taxon>
        <taxon>Basidiomycota</taxon>
        <taxon>Agaricomycotina</taxon>
        <taxon>Tremellomycetes</taxon>
        <taxon>Tremellales</taxon>
        <taxon>Cuniculitremaceae</taxon>
        <taxon>Kockovaella</taxon>
    </lineage>
</organism>
<keyword evidence="10" id="KW-1185">Reference proteome</keyword>
<reference evidence="9 10" key="1">
    <citation type="submission" date="2017-03" db="EMBL/GenBank/DDBJ databases">
        <title>Widespread Adenine N6-methylation of Active Genes in Fungi.</title>
        <authorList>
            <consortium name="DOE Joint Genome Institute"/>
            <person name="Mondo S.J."/>
            <person name="Dannebaum R.O."/>
            <person name="Kuo R.C."/>
            <person name="Louie K.B."/>
            <person name="Bewick A.J."/>
            <person name="Labutti K."/>
            <person name="Haridas S."/>
            <person name="Kuo A."/>
            <person name="Salamov A."/>
            <person name="Ahrendt S.R."/>
            <person name="Lau R."/>
            <person name="Bowen B.P."/>
            <person name="Lipzen A."/>
            <person name="Sullivan W."/>
            <person name="Andreopoulos W.B."/>
            <person name="Clum A."/>
            <person name="Lindquist E."/>
            <person name="Daum C."/>
            <person name="Northen T.R."/>
            <person name="Ramamoorthy G."/>
            <person name="Schmitz R.J."/>
            <person name="Gryganskyi A."/>
            <person name="Culley D."/>
            <person name="Magnuson J."/>
            <person name="James T.Y."/>
            <person name="O'Malley M.A."/>
            <person name="Stajich J.E."/>
            <person name="Spatafora J.W."/>
            <person name="Visel A."/>
            <person name="Grigoriev I.V."/>
        </authorList>
    </citation>
    <scope>NUCLEOTIDE SEQUENCE [LARGE SCALE GENOMIC DNA]</scope>
    <source>
        <strain evidence="9 10">NRRL Y-17943</strain>
    </source>
</reference>
<gene>
    <name evidence="9" type="ORF">BD324DRAFT_630304</name>
</gene>
<dbReference type="AlphaFoldDB" id="A0A1Y1UF43"/>
<keyword evidence="3 7" id="KW-0812">Transmembrane</keyword>
<evidence type="ECO:0000256" key="6">
    <source>
        <dbReference type="SAM" id="MobiDB-lite"/>
    </source>
</evidence>
<dbReference type="PROSITE" id="PS50850">
    <property type="entry name" value="MFS"/>
    <property type="match status" value="1"/>
</dbReference>
<dbReference type="EMBL" id="NBSH01000009">
    <property type="protein sequence ID" value="ORX36134.1"/>
    <property type="molecule type" value="Genomic_DNA"/>
</dbReference>
<evidence type="ECO:0000259" key="8">
    <source>
        <dbReference type="PROSITE" id="PS50850"/>
    </source>
</evidence>
<dbReference type="RefSeq" id="XP_021870263.1">
    <property type="nucleotide sequence ID" value="XM_022016317.1"/>
</dbReference>
<sequence>MIPLPASRKSSYNLLPRRPSRLESNYSRHREPTDGTVTGGGGQDDIDEDEDEDGSLDFEERLGLEEEIDGGVGGDRGLENTLEQLGFGAYHWRLLALCGTGWMSDNSSLQCIAVILPRVQINFDLSSKVVGLLSASTMAGMMLGAVGWGTVSDLLGRALPFNSTLFLTAVFGICASFAPNFPILCLWMFLLGTAVGGSMPTDGTLFLENLPHSKQYLLTLLSIFFSLGAVLSSVISLVFLPGASCSQFEGCDIAGKANDGWRRVLLVLGCFNMVCALCRWFLFRLHESPRYLVSNGRPDEAIVVLRAIASYNDNEMNIQSADVEATEDHGENKPLDVESNDKKHSEMTTTPISGHAYLDGERSPVLRASELNDGPITRPSSENSSRPPSRNYDAMGHGLPPKPLRHPIRTGSAFYADTSLTLEENENAFDHSFGDAMQGQDDSSPRAYLSRKASTKTLASVKSAKLQDALEWTGQMKRQIRRLFVPKWRRTVILMWIIWAAMSFSYTMFNVWLPAVLESRASGEGDEAIRSALSEFVLYSIAGCPGSMLGAWMIQTKLGRRRSLAIWTAATGLSTFAFIRVREQYAMVVSSMIISMAATAMYAVLYGMTPETFGTSIRGTACGTSAALSRLAGVVAPVFAGFLLTVSPSLPLFVSAAIFVLTAVCALLLPFERADGTGKGGAVMAH</sequence>
<feature type="transmembrane region" description="Helical" evidence="7">
    <location>
        <begin position="169"/>
        <end position="195"/>
    </location>
</feature>
<evidence type="ECO:0000256" key="2">
    <source>
        <dbReference type="ARBA" id="ARBA00022448"/>
    </source>
</evidence>
<feature type="transmembrane region" description="Helical" evidence="7">
    <location>
        <begin position="129"/>
        <end position="149"/>
    </location>
</feature>
<dbReference type="InterPro" id="IPR036259">
    <property type="entry name" value="MFS_trans_sf"/>
</dbReference>
<dbReference type="GO" id="GO:0016020">
    <property type="term" value="C:membrane"/>
    <property type="evidence" value="ECO:0007669"/>
    <property type="project" value="UniProtKB-SubCell"/>
</dbReference>
<feature type="compositionally biased region" description="Basic and acidic residues" evidence="6">
    <location>
        <begin position="326"/>
        <end position="346"/>
    </location>
</feature>
<protein>
    <submittedName>
        <fullName evidence="9">Major facilitator superfamily domain-containing protein</fullName>
    </submittedName>
</protein>
<keyword evidence="5 7" id="KW-0472">Membrane</keyword>
<feature type="transmembrane region" description="Helical" evidence="7">
    <location>
        <begin position="652"/>
        <end position="671"/>
    </location>
</feature>
<dbReference type="Pfam" id="PF00083">
    <property type="entry name" value="Sugar_tr"/>
    <property type="match status" value="1"/>
</dbReference>
<dbReference type="SUPFAM" id="SSF103473">
    <property type="entry name" value="MFS general substrate transporter"/>
    <property type="match status" value="1"/>
</dbReference>
<feature type="region of interest" description="Disordered" evidence="6">
    <location>
        <begin position="324"/>
        <end position="407"/>
    </location>
</feature>
<dbReference type="PANTHER" id="PTHR23511">
    <property type="entry name" value="SYNAPTIC VESICLE GLYCOPROTEIN 2"/>
    <property type="match status" value="1"/>
</dbReference>
<name>A0A1Y1UF43_9TREE</name>
<feature type="transmembrane region" description="Helical" evidence="7">
    <location>
        <begin position="216"/>
        <end position="240"/>
    </location>
</feature>